<keyword evidence="1" id="KW-1133">Transmembrane helix</keyword>
<reference evidence="3" key="1">
    <citation type="journal article" date="2020" name="Nat. Commun.">
        <title>Genome sequence of the cluster root forming white lupin.</title>
        <authorList>
            <person name="Hufnagel B."/>
            <person name="Marques A."/>
            <person name="Soriano A."/>
            <person name="Marques L."/>
            <person name="Divol F."/>
            <person name="Doumas P."/>
            <person name="Sallet E."/>
            <person name="Mancinotti D."/>
            <person name="Carrere S."/>
            <person name="Marande W."/>
            <person name="Arribat S."/>
            <person name="Keller J."/>
            <person name="Huneau C."/>
            <person name="Blein T."/>
            <person name="Aime D."/>
            <person name="Laguerre M."/>
            <person name="Taylor J."/>
            <person name="Schubert V."/>
            <person name="Nelson M."/>
            <person name="Geu-Flores F."/>
            <person name="Crespi M."/>
            <person name="Gallardo-Guerrero K."/>
            <person name="Delaux P.-M."/>
            <person name="Salse J."/>
            <person name="Berges H."/>
            <person name="Guyot R."/>
            <person name="Gouzy J."/>
            <person name="Peret B."/>
        </authorList>
    </citation>
    <scope>NUCLEOTIDE SEQUENCE [LARGE SCALE GENOMIC DNA]</scope>
    <source>
        <strain evidence="3">cv. Amiga</strain>
    </source>
</reference>
<keyword evidence="1" id="KW-0812">Transmembrane</keyword>
<sequence>MNPFPQNLHHFLQSELFCLVEKHHKEPFFIHTLMSSSFLPLHLMKNKLSSYELHFFCYLLLPVLVFSHNHGNPANDIVNIINKNLTDQKFPNLNNNPGLGCIALQYVELCKGNCTDNNVVNCKTSDDDFTEVFGPDCGVELPTFGTITGHILGCQRKYLEPSLAFSKVLVTDKKSLSVLRNKSHTEVGVGLVGIHKGPFFWCVLFSNGKTNSTFVLENRGAGIKQKKGCYSGSSVPCSGGLKNSVVFLNIFSMCYVFILLLSLL</sequence>
<dbReference type="OrthoDB" id="742600at2759"/>
<keyword evidence="3" id="KW-1185">Reference proteome</keyword>
<keyword evidence="1" id="KW-0472">Membrane</keyword>
<evidence type="ECO:0000313" key="3">
    <source>
        <dbReference type="Proteomes" id="UP000447434"/>
    </source>
</evidence>
<comment type="caution">
    <text evidence="2">The sequence shown here is derived from an EMBL/GenBank/DDBJ whole genome shotgun (WGS) entry which is preliminary data.</text>
</comment>
<gene>
    <name evidence="2" type="ORF">Lalb_Chr13g0290801</name>
</gene>
<dbReference type="AlphaFoldDB" id="A0A6A4PH43"/>
<evidence type="ECO:0008006" key="4">
    <source>
        <dbReference type="Google" id="ProtNLM"/>
    </source>
</evidence>
<dbReference type="EMBL" id="WOCE01000013">
    <property type="protein sequence ID" value="KAE9600800.1"/>
    <property type="molecule type" value="Genomic_DNA"/>
</dbReference>
<dbReference type="PANTHER" id="PTHR34537">
    <property type="entry name" value="OS08G0459300 PROTEIN"/>
    <property type="match status" value="1"/>
</dbReference>
<proteinExistence type="predicted"/>
<protein>
    <recommendedName>
        <fullName evidence="4">Ferredoxin-like protein</fullName>
    </recommendedName>
</protein>
<feature type="transmembrane region" description="Helical" evidence="1">
    <location>
        <begin position="245"/>
        <end position="263"/>
    </location>
</feature>
<name>A0A6A4PH43_LUPAL</name>
<evidence type="ECO:0000313" key="2">
    <source>
        <dbReference type="EMBL" id="KAE9600800.1"/>
    </source>
</evidence>
<accession>A0A6A4PH43</accession>
<dbReference type="Proteomes" id="UP000447434">
    <property type="component" value="Chromosome 13"/>
</dbReference>
<evidence type="ECO:0000256" key="1">
    <source>
        <dbReference type="SAM" id="Phobius"/>
    </source>
</evidence>
<organism evidence="2 3">
    <name type="scientific">Lupinus albus</name>
    <name type="common">White lupine</name>
    <name type="synonym">Lupinus termis</name>
    <dbReference type="NCBI Taxonomy" id="3870"/>
    <lineage>
        <taxon>Eukaryota</taxon>
        <taxon>Viridiplantae</taxon>
        <taxon>Streptophyta</taxon>
        <taxon>Embryophyta</taxon>
        <taxon>Tracheophyta</taxon>
        <taxon>Spermatophyta</taxon>
        <taxon>Magnoliopsida</taxon>
        <taxon>eudicotyledons</taxon>
        <taxon>Gunneridae</taxon>
        <taxon>Pentapetalae</taxon>
        <taxon>rosids</taxon>
        <taxon>fabids</taxon>
        <taxon>Fabales</taxon>
        <taxon>Fabaceae</taxon>
        <taxon>Papilionoideae</taxon>
        <taxon>50 kb inversion clade</taxon>
        <taxon>genistoids sensu lato</taxon>
        <taxon>core genistoids</taxon>
        <taxon>Genisteae</taxon>
        <taxon>Lupinus</taxon>
    </lineage>
</organism>
<dbReference type="PANTHER" id="PTHR34537:SF2">
    <property type="entry name" value="FERREDOXIN-LIKE PROTEIN"/>
    <property type="match status" value="1"/>
</dbReference>